<dbReference type="EMBL" id="BSYO01000005">
    <property type="protein sequence ID" value="GMH05078.1"/>
    <property type="molecule type" value="Genomic_DNA"/>
</dbReference>
<sequence length="208" mass="22763">MKKSTETYKIYIFKVLKHVHPDIGIPSQAMGIMNSFNLSSPYPNPNHLLLVAAETSMAAAPILPSSPQTSPFDSDERPPLICSPEEQFQPLLLTRQHSLLVHCLVSRICEYVDAINKIEGSGSPRLRSATVAVKQAVNIGSVISQVNLAPPGLTINDESGGQILDFESCGAVDVCPVAQPAQATVREGEVCWSLVRSLLWWQWVKVKF</sequence>
<dbReference type="InterPro" id="IPR000558">
    <property type="entry name" value="Histone_H2B"/>
</dbReference>
<dbReference type="InterPro" id="IPR009072">
    <property type="entry name" value="Histone-fold"/>
</dbReference>
<evidence type="ECO:0000256" key="1">
    <source>
        <dbReference type="ARBA" id="ARBA00006846"/>
    </source>
</evidence>
<protein>
    <submittedName>
        <fullName evidence="2">Uncharacterized protein</fullName>
    </submittedName>
</protein>
<dbReference type="GO" id="GO:0003677">
    <property type="term" value="F:DNA binding"/>
    <property type="evidence" value="ECO:0007669"/>
    <property type="project" value="InterPro"/>
</dbReference>
<dbReference type="Proteomes" id="UP001279734">
    <property type="component" value="Unassembled WGS sequence"/>
</dbReference>
<dbReference type="SUPFAM" id="SSF47113">
    <property type="entry name" value="Histone-fold"/>
    <property type="match status" value="1"/>
</dbReference>
<evidence type="ECO:0000313" key="3">
    <source>
        <dbReference type="Proteomes" id="UP001279734"/>
    </source>
</evidence>
<accession>A0AAD3S600</accession>
<proteinExistence type="inferred from homology"/>
<comment type="similarity">
    <text evidence="1">Belongs to the histone H2B family.</text>
</comment>
<gene>
    <name evidence="2" type="ORF">Nepgr_006918</name>
</gene>
<reference evidence="2" key="1">
    <citation type="submission" date="2023-05" db="EMBL/GenBank/DDBJ databases">
        <title>Nepenthes gracilis genome sequencing.</title>
        <authorList>
            <person name="Fukushima K."/>
        </authorList>
    </citation>
    <scope>NUCLEOTIDE SEQUENCE</scope>
    <source>
        <strain evidence="2">SING2019-196</strain>
    </source>
</reference>
<dbReference type="PRINTS" id="PR00621">
    <property type="entry name" value="HISTONEH2B"/>
</dbReference>
<dbReference type="Gene3D" id="1.10.20.10">
    <property type="entry name" value="Histone, subunit A"/>
    <property type="match status" value="1"/>
</dbReference>
<dbReference type="GO" id="GO:0030527">
    <property type="term" value="F:structural constituent of chromatin"/>
    <property type="evidence" value="ECO:0007669"/>
    <property type="project" value="InterPro"/>
</dbReference>
<organism evidence="2 3">
    <name type="scientific">Nepenthes gracilis</name>
    <name type="common">Slender pitcher plant</name>
    <dbReference type="NCBI Taxonomy" id="150966"/>
    <lineage>
        <taxon>Eukaryota</taxon>
        <taxon>Viridiplantae</taxon>
        <taxon>Streptophyta</taxon>
        <taxon>Embryophyta</taxon>
        <taxon>Tracheophyta</taxon>
        <taxon>Spermatophyta</taxon>
        <taxon>Magnoliopsida</taxon>
        <taxon>eudicotyledons</taxon>
        <taxon>Gunneridae</taxon>
        <taxon>Pentapetalae</taxon>
        <taxon>Caryophyllales</taxon>
        <taxon>Nepenthaceae</taxon>
        <taxon>Nepenthes</taxon>
    </lineage>
</organism>
<dbReference type="GO" id="GO:0000786">
    <property type="term" value="C:nucleosome"/>
    <property type="evidence" value="ECO:0007669"/>
    <property type="project" value="InterPro"/>
</dbReference>
<dbReference type="SMART" id="SM00427">
    <property type="entry name" value="H2B"/>
    <property type="match status" value="1"/>
</dbReference>
<dbReference type="PANTHER" id="PTHR23428">
    <property type="entry name" value="HISTONE H2B"/>
    <property type="match status" value="1"/>
</dbReference>
<keyword evidence="3" id="KW-1185">Reference proteome</keyword>
<name>A0AAD3S600_NEPGR</name>
<evidence type="ECO:0000313" key="2">
    <source>
        <dbReference type="EMBL" id="GMH05078.1"/>
    </source>
</evidence>
<comment type="caution">
    <text evidence="2">The sequence shown here is derived from an EMBL/GenBank/DDBJ whole genome shotgun (WGS) entry which is preliminary data.</text>
</comment>
<dbReference type="GO" id="GO:0046982">
    <property type="term" value="F:protein heterodimerization activity"/>
    <property type="evidence" value="ECO:0007669"/>
    <property type="project" value="InterPro"/>
</dbReference>
<dbReference type="AlphaFoldDB" id="A0AAD3S600"/>